<name>A0A1J5QEW2_9ZZZZ</name>
<dbReference type="PANTHER" id="PTHR48079:SF6">
    <property type="entry name" value="NAD(P)-BINDING DOMAIN-CONTAINING PROTEIN-RELATED"/>
    <property type="match status" value="1"/>
</dbReference>
<dbReference type="AlphaFoldDB" id="A0A1J5QEW2"/>
<proteinExistence type="predicted"/>
<gene>
    <name evidence="2" type="ORF">GALL_361380</name>
</gene>
<dbReference type="GO" id="GO:0004029">
    <property type="term" value="F:aldehyde dehydrogenase (NAD+) activity"/>
    <property type="evidence" value="ECO:0007669"/>
    <property type="project" value="TreeGrafter"/>
</dbReference>
<dbReference type="GO" id="GO:0005737">
    <property type="term" value="C:cytoplasm"/>
    <property type="evidence" value="ECO:0007669"/>
    <property type="project" value="TreeGrafter"/>
</dbReference>
<dbReference type="InterPro" id="IPR051783">
    <property type="entry name" value="NAD(P)-dependent_oxidoreduct"/>
</dbReference>
<dbReference type="EMBL" id="MLJW01000845">
    <property type="protein sequence ID" value="OIQ82086.1"/>
    <property type="molecule type" value="Genomic_DNA"/>
</dbReference>
<protein>
    <recommendedName>
        <fullName evidence="1">NAD(P)-binding domain-containing protein</fullName>
    </recommendedName>
</protein>
<accession>A0A1J5QEW2</accession>
<dbReference type="SUPFAM" id="SSF51735">
    <property type="entry name" value="NAD(P)-binding Rossmann-fold domains"/>
    <property type="match status" value="1"/>
</dbReference>
<comment type="caution">
    <text evidence="2">The sequence shown here is derived from an EMBL/GenBank/DDBJ whole genome shotgun (WGS) entry which is preliminary data.</text>
</comment>
<feature type="domain" description="NAD(P)-binding" evidence="1">
    <location>
        <begin position="13"/>
        <end position="203"/>
    </location>
</feature>
<dbReference type="Pfam" id="PF13460">
    <property type="entry name" value="NAD_binding_10"/>
    <property type="match status" value="1"/>
</dbReference>
<dbReference type="PANTHER" id="PTHR48079">
    <property type="entry name" value="PROTEIN YEEZ"/>
    <property type="match status" value="1"/>
</dbReference>
<evidence type="ECO:0000313" key="2">
    <source>
        <dbReference type="EMBL" id="OIQ82086.1"/>
    </source>
</evidence>
<organism evidence="2">
    <name type="scientific">mine drainage metagenome</name>
    <dbReference type="NCBI Taxonomy" id="410659"/>
    <lineage>
        <taxon>unclassified sequences</taxon>
        <taxon>metagenomes</taxon>
        <taxon>ecological metagenomes</taxon>
    </lineage>
</organism>
<dbReference type="Gene3D" id="3.40.50.720">
    <property type="entry name" value="NAD(P)-binding Rossmann-like Domain"/>
    <property type="match status" value="1"/>
</dbReference>
<sequence>MDSKRRPDVLIAGHGDLGGAIGRQLAATGLSVLGLRRSKRSHDDGIAVLTADVTRPETLACLDGADPRILVYCVAADAPNDDNYRLQYVDGLRHVLAALNQAGNLGHVFFVSSTRVYGQAGDGMLTESDPAIPADFGGERLLEAERLLAGLSCGHTALRLSGIYGPGRERMLSLAGCAEKWPQNSWSNRIHRDDAAAFVVHLIGRVLNGAMIEDCYIVTDSCPVPQHEVLRWLAGRMGHASGPASPPAPSGGKRLSNARMLASGFQLHYANYRDGYAALLRQAAR</sequence>
<dbReference type="InterPro" id="IPR016040">
    <property type="entry name" value="NAD(P)-bd_dom"/>
</dbReference>
<evidence type="ECO:0000259" key="1">
    <source>
        <dbReference type="Pfam" id="PF13460"/>
    </source>
</evidence>
<reference evidence="2" key="1">
    <citation type="submission" date="2016-10" db="EMBL/GenBank/DDBJ databases">
        <title>Sequence of Gallionella enrichment culture.</title>
        <authorList>
            <person name="Poehlein A."/>
            <person name="Muehling M."/>
            <person name="Daniel R."/>
        </authorList>
    </citation>
    <scope>NUCLEOTIDE SEQUENCE</scope>
</reference>
<dbReference type="InterPro" id="IPR036291">
    <property type="entry name" value="NAD(P)-bd_dom_sf"/>
</dbReference>